<dbReference type="InterPro" id="IPR016181">
    <property type="entry name" value="Acyl_CoA_acyltransferase"/>
</dbReference>
<evidence type="ECO:0000313" key="3">
    <source>
        <dbReference type="Proteomes" id="UP000606044"/>
    </source>
</evidence>
<dbReference type="Gene3D" id="3.40.630.30">
    <property type="match status" value="1"/>
</dbReference>
<comment type="caution">
    <text evidence="2">The sequence shown here is derived from an EMBL/GenBank/DDBJ whole genome shotgun (WGS) entry which is preliminary data.</text>
</comment>
<protein>
    <submittedName>
        <fullName evidence="2">N-acetyltransferase</fullName>
    </submittedName>
</protein>
<dbReference type="GO" id="GO:0016747">
    <property type="term" value="F:acyltransferase activity, transferring groups other than amino-acyl groups"/>
    <property type="evidence" value="ECO:0007669"/>
    <property type="project" value="InterPro"/>
</dbReference>
<dbReference type="Pfam" id="PF00583">
    <property type="entry name" value="Acetyltransf_1"/>
    <property type="match status" value="1"/>
</dbReference>
<accession>A0A917CEV1</accession>
<feature type="domain" description="N-acetyltransferase" evidence="1">
    <location>
        <begin position="1"/>
        <end position="165"/>
    </location>
</feature>
<keyword evidence="3" id="KW-1185">Reference proteome</keyword>
<sequence>MLIRPTTLADIPAIAEIYDDAVRTGTASFELDPPGTGEMTRRYDALVAGGYPYFVAVDEDGTLLGYAYVAAFRPRIAYRFTVENSVYVAPAAHKRGVGKALMTALIAECEQRGYRQMIAVIGDSANAGSIALHRACGFRDIGILASTGLKFGRWLDTVLMQRDLGTGDRTPAA</sequence>
<dbReference type="PANTHER" id="PTHR43072:SF8">
    <property type="entry name" value="ACYLTRANSFERASE FABY-RELATED"/>
    <property type="match status" value="1"/>
</dbReference>
<organism evidence="2 3">
    <name type="scientific">Azorhizobium oxalatiphilum</name>
    <dbReference type="NCBI Taxonomy" id="980631"/>
    <lineage>
        <taxon>Bacteria</taxon>
        <taxon>Pseudomonadati</taxon>
        <taxon>Pseudomonadota</taxon>
        <taxon>Alphaproteobacteria</taxon>
        <taxon>Hyphomicrobiales</taxon>
        <taxon>Xanthobacteraceae</taxon>
        <taxon>Azorhizobium</taxon>
    </lineage>
</organism>
<dbReference type="PROSITE" id="PS51186">
    <property type="entry name" value="GNAT"/>
    <property type="match status" value="1"/>
</dbReference>
<dbReference type="SUPFAM" id="SSF55729">
    <property type="entry name" value="Acyl-CoA N-acyltransferases (Nat)"/>
    <property type="match status" value="1"/>
</dbReference>
<reference evidence="2" key="1">
    <citation type="journal article" date="2014" name="Int. J. Syst. Evol. Microbiol.">
        <title>Complete genome sequence of Corynebacterium casei LMG S-19264T (=DSM 44701T), isolated from a smear-ripened cheese.</title>
        <authorList>
            <consortium name="US DOE Joint Genome Institute (JGI-PGF)"/>
            <person name="Walter F."/>
            <person name="Albersmeier A."/>
            <person name="Kalinowski J."/>
            <person name="Ruckert C."/>
        </authorList>
    </citation>
    <scope>NUCLEOTIDE SEQUENCE</scope>
    <source>
        <strain evidence="2">CCM 7897</strain>
    </source>
</reference>
<dbReference type="InterPro" id="IPR000182">
    <property type="entry name" value="GNAT_dom"/>
</dbReference>
<dbReference type="CDD" id="cd04301">
    <property type="entry name" value="NAT_SF"/>
    <property type="match status" value="1"/>
</dbReference>
<gene>
    <name evidence="2" type="ORF">GCM10007301_51470</name>
</gene>
<reference evidence="2" key="2">
    <citation type="submission" date="2020-09" db="EMBL/GenBank/DDBJ databases">
        <authorList>
            <person name="Sun Q."/>
            <person name="Sedlacek I."/>
        </authorList>
    </citation>
    <scope>NUCLEOTIDE SEQUENCE</scope>
    <source>
        <strain evidence="2">CCM 7897</strain>
    </source>
</reference>
<dbReference type="EMBL" id="BMCT01000010">
    <property type="protein sequence ID" value="GGF85295.1"/>
    <property type="molecule type" value="Genomic_DNA"/>
</dbReference>
<dbReference type="Proteomes" id="UP000606044">
    <property type="component" value="Unassembled WGS sequence"/>
</dbReference>
<dbReference type="AlphaFoldDB" id="A0A917CEV1"/>
<evidence type="ECO:0000259" key="1">
    <source>
        <dbReference type="PROSITE" id="PS51186"/>
    </source>
</evidence>
<proteinExistence type="predicted"/>
<dbReference type="RefSeq" id="WP_188583725.1">
    <property type="nucleotide sequence ID" value="NZ_BMCT01000010.1"/>
</dbReference>
<evidence type="ECO:0000313" key="2">
    <source>
        <dbReference type="EMBL" id="GGF85295.1"/>
    </source>
</evidence>
<dbReference type="PANTHER" id="PTHR43072">
    <property type="entry name" value="N-ACETYLTRANSFERASE"/>
    <property type="match status" value="1"/>
</dbReference>
<name>A0A917CEV1_9HYPH</name>